<dbReference type="GO" id="GO:0004177">
    <property type="term" value="F:aminopeptidase activity"/>
    <property type="evidence" value="ECO:0007669"/>
    <property type="project" value="UniProtKB-KW"/>
</dbReference>
<dbReference type="Pfam" id="PF02073">
    <property type="entry name" value="Peptidase_M29"/>
    <property type="match status" value="1"/>
</dbReference>
<evidence type="ECO:0000313" key="11">
    <source>
        <dbReference type="EMBL" id="TQQ79903.1"/>
    </source>
</evidence>
<evidence type="ECO:0000313" key="12">
    <source>
        <dbReference type="Proteomes" id="UP000705823"/>
    </source>
</evidence>
<dbReference type="Proteomes" id="UP000705823">
    <property type="component" value="Unassembled WGS sequence"/>
</dbReference>
<comment type="cofactor">
    <cofactor evidence="1">
        <name>Co(2+)</name>
        <dbReference type="ChEBI" id="CHEBI:48828"/>
    </cofactor>
</comment>
<name>A0A8J8P8R8_9EURY</name>
<dbReference type="GO" id="GO:0046872">
    <property type="term" value="F:metal ion binding"/>
    <property type="evidence" value="ECO:0007669"/>
    <property type="project" value="UniProtKB-KW"/>
</dbReference>
<organism evidence="11 12">
    <name type="scientific">Halonotius terrestris</name>
    <dbReference type="NCBI Taxonomy" id="2487750"/>
    <lineage>
        <taxon>Archaea</taxon>
        <taxon>Methanobacteriati</taxon>
        <taxon>Methanobacteriota</taxon>
        <taxon>Stenosarchaea group</taxon>
        <taxon>Halobacteria</taxon>
        <taxon>Halobacteriales</taxon>
        <taxon>Haloferacaceae</taxon>
        <taxon>Halonotius</taxon>
    </lineage>
</organism>
<keyword evidence="8" id="KW-0378">Hydrolase</keyword>
<protein>
    <submittedName>
        <fullName evidence="11">Aminopeptidase</fullName>
    </submittedName>
</protein>
<gene>
    <name evidence="11" type="ORF">EGH24_10500</name>
</gene>
<evidence type="ECO:0000256" key="6">
    <source>
        <dbReference type="ARBA" id="ARBA00022670"/>
    </source>
</evidence>
<dbReference type="Gene3D" id="3.40.1830.10">
    <property type="entry name" value="Thermophilic metalloprotease (M29)"/>
    <property type="match status" value="1"/>
</dbReference>
<keyword evidence="6" id="KW-0645">Protease</keyword>
<evidence type="ECO:0000256" key="10">
    <source>
        <dbReference type="SAM" id="MobiDB-lite"/>
    </source>
</evidence>
<comment type="caution">
    <text evidence="11">The sequence shown here is derived from an EMBL/GenBank/DDBJ whole genome shotgun (WGS) entry which is preliminary data.</text>
</comment>
<evidence type="ECO:0000256" key="7">
    <source>
        <dbReference type="ARBA" id="ARBA00022723"/>
    </source>
</evidence>
<evidence type="ECO:0000256" key="4">
    <source>
        <dbReference type="ARBA" id="ARBA00008236"/>
    </source>
</evidence>
<evidence type="ECO:0000256" key="9">
    <source>
        <dbReference type="ARBA" id="ARBA00023049"/>
    </source>
</evidence>
<dbReference type="OrthoDB" id="145069at2157"/>
<feature type="region of interest" description="Disordered" evidence="10">
    <location>
        <begin position="68"/>
        <end position="88"/>
    </location>
</feature>
<dbReference type="AlphaFoldDB" id="A0A8J8P8R8"/>
<dbReference type="PANTHER" id="PTHR34448:SF1">
    <property type="entry name" value="BLL6088 PROTEIN"/>
    <property type="match status" value="1"/>
</dbReference>
<dbReference type="EMBL" id="RKLU01000004">
    <property type="protein sequence ID" value="TQQ79903.1"/>
    <property type="molecule type" value="Genomic_DNA"/>
</dbReference>
<accession>A0A8J8P8R8</accession>
<keyword evidence="12" id="KW-1185">Reference proteome</keyword>
<comment type="cofactor">
    <cofactor evidence="3">
        <name>Zn(2+)</name>
        <dbReference type="ChEBI" id="CHEBI:29105"/>
    </cofactor>
</comment>
<dbReference type="PRINTS" id="PR00919">
    <property type="entry name" value="THERMOPTASE"/>
</dbReference>
<keyword evidence="7" id="KW-0479">Metal-binding</keyword>
<evidence type="ECO:0000256" key="2">
    <source>
        <dbReference type="ARBA" id="ARBA00001946"/>
    </source>
</evidence>
<dbReference type="GO" id="GO:0006508">
    <property type="term" value="P:proteolysis"/>
    <property type="evidence" value="ECO:0007669"/>
    <property type="project" value="UniProtKB-KW"/>
</dbReference>
<evidence type="ECO:0000256" key="1">
    <source>
        <dbReference type="ARBA" id="ARBA00001941"/>
    </source>
</evidence>
<evidence type="ECO:0000256" key="8">
    <source>
        <dbReference type="ARBA" id="ARBA00022801"/>
    </source>
</evidence>
<comment type="similarity">
    <text evidence="4">Belongs to the peptidase M29 family.</text>
</comment>
<proteinExistence type="inferred from homology"/>
<evidence type="ECO:0000256" key="5">
    <source>
        <dbReference type="ARBA" id="ARBA00022438"/>
    </source>
</evidence>
<dbReference type="SUPFAM" id="SSF144052">
    <property type="entry name" value="Thermophilic metalloprotease-like"/>
    <property type="match status" value="1"/>
</dbReference>
<dbReference type="InterPro" id="IPR000787">
    <property type="entry name" value="Peptidase_M29"/>
</dbReference>
<keyword evidence="5 11" id="KW-0031">Aminopeptidase</keyword>
<dbReference type="RefSeq" id="WP_142980095.1">
    <property type="nucleotide sequence ID" value="NZ_RKLU01000004.1"/>
</dbReference>
<dbReference type="InterPro" id="IPR035097">
    <property type="entry name" value="M29_N-terminal"/>
</dbReference>
<evidence type="ECO:0000256" key="3">
    <source>
        <dbReference type="ARBA" id="ARBA00001947"/>
    </source>
</evidence>
<dbReference type="PANTHER" id="PTHR34448">
    <property type="entry name" value="AMINOPEPTIDASE"/>
    <property type="match status" value="1"/>
</dbReference>
<reference evidence="11" key="1">
    <citation type="submission" date="2019-02" db="EMBL/GenBank/DDBJ databases">
        <title>Halonotius sp. a new haloarchaeum isolated from saline soil.</title>
        <authorList>
            <person name="Duran-Viseras A."/>
            <person name="Sanchez-Porro C."/>
            <person name="Ventosa A."/>
        </authorList>
    </citation>
    <scope>NUCLEOTIDE SEQUENCE</scope>
    <source>
        <strain evidence="11">F15B</strain>
    </source>
</reference>
<comment type="cofactor">
    <cofactor evidence="2">
        <name>Mg(2+)</name>
        <dbReference type="ChEBI" id="CHEBI:18420"/>
    </cofactor>
</comment>
<dbReference type="InterPro" id="IPR052170">
    <property type="entry name" value="M29_Exopeptidase"/>
</dbReference>
<dbReference type="GO" id="GO:0008237">
    <property type="term" value="F:metallopeptidase activity"/>
    <property type="evidence" value="ECO:0007669"/>
    <property type="project" value="UniProtKB-KW"/>
</dbReference>
<keyword evidence="9" id="KW-0482">Metalloprotease</keyword>
<sequence length="383" mass="41696">MDDRIREHAAILVDWSARVDPGDNVVVSVADGAHDLAVAVAEVLGERDANLVATYDAAELTRAYLRARSDDSNDSDDSDADSTPPAFDADPAYELALLEKADVYLRLDAGHNTAATADVPGPTRQAYRRSRTAIREARMDTDWVSTVHPTRSLAQQAGMAFEAYQDFVYDAVLRDWESLADEMAQLKTILDAGSEVHIETGETDLWLSIEGRTAVNSAASVAYDSHNLPSGEVFTAPADAEGTVLFDIPMTVDGTRLQDVRFTFEDGDVVDFAAEQGEAVIAEILDTDAGARRLGELGIGMNRGIDRVTDRILFDEKMAETVHLAVGRAYDACLPDGETGNESAVHTDLLTDMSENSRLAVDDETIQRNGRFRWEEGFATDST</sequence>